<dbReference type="Proteomes" id="UP001372338">
    <property type="component" value="Unassembled WGS sequence"/>
</dbReference>
<organism evidence="2 3">
    <name type="scientific">Crotalaria pallida</name>
    <name type="common">Smooth rattlebox</name>
    <name type="synonym">Crotalaria striata</name>
    <dbReference type="NCBI Taxonomy" id="3830"/>
    <lineage>
        <taxon>Eukaryota</taxon>
        <taxon>Viridiplantae</taxon>
        <taxon>Streptophyta</taxon>
        <taxon>Embryophyta</taxon>
        <taxon>Tracheophyta</taxon>
        <taxon>Spermatophyta</taxon>
        <taxon>Magnoliopsida</taxon>
        <taxon>eudicotyledons</taxon>
        <taxon>Gunneridae</taxon>
        <taxon>Pentapetalae</taxon>
        <taxon>rosids</taxon>
        <taxon>fabids</taxon>
        <taxon>Fabales</taxon>
        <taxon>Fabaceae</taxon>
        <taxon>Papilionoideae</taxon>
        <taxon>50 kb inversion clade</taxon>
        <taxon>genistoids sensu lato</taxon>
        <taxon>core genistoids</taxon>
        <taxon>Crotalarieae</taxon>
        <taxon>Crotalaria</taxon>
    </lineage>
</organism>
<sequence>MEEDGQYNKLNTTLPLPKANNDVRVLSSEEEDKAILKLKPMVAVLQEEEENFEMKALKSQNYGVYGRWRCNGYKFNIFYPHLLDNTKSPTYMIEKDDNNGKLAPFIFVQERLTKT</sequence>
<protein>
    <recommendedName>
        <fullName evidence="1">Splicing factor Cactin C-terminal domain-containing protein</fullName>
    </recommendedName>
</protein>
<dbReference type="InterPro" id="IPR019134">
    <property type="entry name" value="Cactin_C"/>
</dbReference>
<keyword evidence="3" id="KW-1185">Reference proteome</keyword>
<proteinExistence type="predicted"/>
<name>A0AAN9I612_CROPI</name>
<feature type="domain" description="Splicing factor Cactin C-terminal" evidence="1">
    <location>
        <begin position="71"/>
        <end position="107"/>
    </location>
</feature>
<dbReference type="AlphaFoldDB" id="A0AAN9I612"/>
<dbReference type="Pfam" id="PF09732">
    <property type="entry name" value="CactinC_cactus"/>
    <property type="match status" value="1"/>
</dbReference>
<gene>
    <name evidence="2" type="ORF">RIF29_20086</name>
</gene>
<evidence type="ECO:0000313" key="2">
    <source>
        <dbReference type="EMBL" id="KAK7267412.1"/>
    </source>
</evidence>
<accession>A0AAN9I612</accession>
<reference evidence="2 3" key="1">
    <citation type="submission" date="2024-01" db="EMBL/GenBank/DDBJ databases">
        <title>The genomes of 5 underutilized Papilionoideae crops provide insights into root nodulation and disease resistanc.</title>
        <authorList>
            <person name="Yuan L."/>
        </authorList>
    </citation>
    <scope>NUCLEOTIDE SEQUENCE [LARGE SCALE GENOMIC DNA]</scope>
    <source>
        <strain evidence="2">ZHUSHIDOU_FW_LH</strain>
        <tissue evidence="2">Leaf</tissue>
    </source>
</reference>
<evidence type="ECO:0000313" key="3">
    <source>
        <dbReference type="Proteomes" id="UP001372338"/>
    </source>
</evidence>
<comment type="caution">
    <text evidence="2">The sequence shown here is derived from an EMBL/GenBank/DDBJ whole genome shotgun (WGS) entry which is preliminary data.</text>
</comment>
<evidence type="ECO:0000259" key="1">
    <source>
        <dbReference type="Pfam" id="PF09732"/>
    </source>
</evidence>
<dbReference type="EMBL" id="JAYWIO010000004">
    <property type="protein sequence ID" value="KAK7267412.1"/>
    <property type="molecule type" value="Genomic_DNA"/>
</dbReference>